<feature type="domain" description="YdbS-like PH" evidence="2">
    <location>
        <begin position="385"/>
        <end position="463"/>
    </location>
</feature>
<name>A0ABM8YBT4_9BACI</name>
<accession>A0ABM8YBT4</accession>
<keyword evidence="4" id="KW-1185">Reference proteome</keyword>
<dbReference type="RefSeq" id="WP_230575299.1">
    <property type="nucleotide sequence ID" value="NZ_CAKJTI010000010.1"/>
</dbReference>
<keyword evidence="1" id="KW-1133">Transmembrane helix</keyword>
<feature type="transmembrane region" description="Helical" evidence="1">
    <location>
        <begin position="343"/>
        <end position="359"/>
    </location>
</feature>
<evidence type="ECO:0000313" key="4">
    <source>
        <dbReference type="Proteomes" id="UP000789423"/>
    </source>
</evidence>
<proteinExistence type="predicted"/>
<evidence type="ECO:0000259" key="2">
    <source>
        <dbReference type="Pfam" id="PF03703"/>
    </source>
</evidence>
<feature type="transmembrane region" description="Helical" evidence="1">
    <location>
        <begin position="170"/>
        <end position="193"/>
    </location>
</feature>
<evidence type="ECO:0000256" key="1">
    <source>
        <dbReference type="SAM" id="Phobius"/>
    </source>
</evidence>
<sequence>MYRTNRIHSLSILLSVVKHASTLFPLYLIFLFKFRDSLPFSILINTIIFSFVPLFILTFIAWMRWYRFTYTITEEQVILEQGWLNKKRKYIPKERIQAIHESQNIIHRLFGLTELQIDTAGSREGAEIVLQVITKEEASHIQGQLSERRRMKQEDIAVLPIFTLSNKKTFLYAATSGSIGFVFSVLLGIYTEIDEYVSIHFKLEHFQSQTPSFYGEVAIAVITAGWLLGTLLVYQKYHGFTVVKQKDELVITRGLFEKKKLIVPLHRIQAIKVEENIIRQWLGYATIRFVSASSKEEEYAGFRLVCFPLVKRKHIPYLLQRYFPDYKAPSTFQRLPKRSFERYMIRVIVPILLFIAITLPQTSMVKYVAPIFLIAGAVLGYRKYHDACWCITGEQLTVIYRRIGRITVYTKKSHIQALTVSKTVLQEPASLCNVKICVKSGAKNMTFRIKDADDTVGTSLRRWYSYEKESDFA</sequence>
<feature type="transmembrane region" description="Helical" evidence="1">
    <location>
        <begin position="38"/>
        <end position="62"/>
    </location>
</feature>
<comment type="caution">
    <text evidence="3">The sequence shown here is derived from an EMBL/GenBank/DDBJ whole genome shotgun (WGS) entry which is preliminary data.</text>
</comment>
<feature type="transmembrane region" description="Helical" evidence="1">
    <location>
        <begin position="12"/>
        <end position="32"/>
    </location>
</feature>
<dbReference type="Proteomes" id="UP000789423">
    <property type="component" value="Unassembled WGS sequence"/>
</dbReference>
<feature type="domain" description="YdbS-like PH" evidence="2">
    <location>
        <begin position="65"/>
        <end position="144"/>
    </location>
</feature>
<dbReference type="EMBL" id="CAKJTI010000010">
    <property type="protein sequence ID" value="CAG9613211.1"/>
    <property type="molecule type" value="Genomic_DNA"/>
</dbReference>
<dbReference type="InterPro" id="IPR005182">
    <property type="entry name" value="YdbS-like_PH"/>
</dbReference>
<feature type="domain" description="YdbS-like PH" evidence="2">
    <location>
        <begin position="241"/>
        <end position="307"/>
    </location>
</feature>
<dbReference type="PANTHER" id="PTHR34473:SF2">
    <property type="entry name" value="UPF0699 TRANSMEMBRANE PROTEIN YDBT"/>
    <property type="match status" value="1"/>
</dbReference>
<feature type="transmembrane region" description="Helical" evidence="1">
    <location>
        <begin position="213"/>
        <end position="234"/>
    </location>
</feature>
<gene>
    <name evidence="3" type="ORF">BACCIP111899_02406</name>
</gene>
<dbReference type="Pfam" id="PF03703">
    <property type="entry name" value="bPH_2"/>
    <property type="match status" value="3"/>
</dbReference>
<reference evidence="3 4" key="1">
    <citation type="submission" date="2021-10" db="EMBL/GenBank/DDBJ databases">
        <authorList>
            <person name="Criscuolo A."/>
        </authorList>
    </citation>
    <scope>NUCLEOTIDE SEQUENCE [LARGE SCALE GENOMIC DNA]</scope>
    <source>
        <strain evidence="4">CIP 111899</strain>
    </source>
</reference>
<dbReference type="InterPro" id="IPR014529">
    <property type="entry name" value="UCP026631"/>
</dbReference>
<dbReference type="PANTHER" id="PTHR34473">
    <property type="entry name" value="UPF0699 TRANSMEMBRANE PROTEIN YDBS"/>
    <property type="match status" value="1"/>
</dbReference>
<organism evidence="3 4">
    <name type="scientific">Bacillus rhizoplanae</name>
    <dbReference type="NCBI Taxonomy" id="2880966"/>
    <lineage>
        <taxon>Bacteria</taxon>
        <taxon>Bacillati</taxon>
        <taxon>Bacillota</taxon>
        <taxon>Bacilli</taxon>
        <taxon>Bacillales</taxon>
        <taxon>Bacillaceae</taxon>
        <taxon>Bacillus</taxon>
    </lineage>
</organism>
<evidence type="ECO:0000313" key="3">
    <source>
        <dbReference type="EMBL" id="CAG9613211.1"/>
    </source>
</evidence>
<protein>
    <recommendedName>
        <fullName evidence="2">YdbS-like PH domain-containing protein</fullName>
    </recommendedName>
</protein>
<dbReference type="PIRSF" id="PIRSF026631">
    <property type="entry name" value="UCP026631"/>
    <property type="match status" value="1"/>
</dbReference>
<keyword evidence="1" id="KW-0812">Transmembrane</keyword>
<keyword evidence="1" id="KW-0472">Membrane</keyword>